<feature type="domain" description="DUF155" evidence="4">
    <location>
        <begin position="303"/>
        <end position="474"/>
    </location>
</feature>
<dbReference type="AlphaFoldDB" id="A0A6H0Y081"/>
<dbReference type="PANTHER" id="PTHR16255:SF15">
    <property type="entry name" value="SPORULATION PROTEIN RMD1"/>
    <property type="match status" value="1"/>
</dbReference>
<name>A0A6H0Y081_9PEZI</name>
<keyword evidence="6" id="KW-1185">Reference proteome</keyword>
<feature type="region of interest" description="Disordered" evidence="2">
    <location>
        <begin position="1"/>
        <end position="146"/>
    </location>
</feature>
<reference evidence="5 6" key="1">
    <citation type="journal article" date="2016" name="Sci. Rep.">
        <title>Peltaster fructicola genome reveals evolution from an invasive phytopathogen to an ectophytic parasite.</title>
        <authorList>
            <person name="Xu C."/>
            <person name="Chen H."/>
            <person name="Gleason M.L."/>
            <person name="Xu J.R."/>
            <person name="Liu H."/>
            <person name="Zhang R."/>
            <person name="Sun G."/>
        </authorList>
    </citation>
    <scope>NUCLEOTIDE SEQUENCE [LARGE SCALE GENOMIC DNA]</scope>
    <source>
        <strain evidence="5 6">LNHT1506</strain>
    </source>
</reference>
<dbReference type="EMBL" id="CP051142">
    <property type="protein sequence ID" value="QIX00325.1"/>
    <property type="molecule type" value="Genomic_DNA"/>
</dbReference>
<feature type="compositionally biased region" description="Polar residues" evidence="2">
    <location>
        <begin position="77"/>
        <end position="102"/>
    </location>
</feature>
<keyword evidence="3" id="KW-0812">Transmembrane</keyword>
<feature type="transmembrane region" description="Helical" evidence="3">
    <location>
        <begin position="499"/>
        <end position="521"/>
    </location>
</feature>
<evidence type="ECO:0000256" key="2">
    <source>
        <dbReference type="SAM" id="MobiDB-lite"/>
    </source>
</evidence>
<evidence type="ECO:0000256" key="3">
    <source>
        <dbReference type="SAM" id="Phobius"/>
    </source>
</evidence>
<feature type="compositionally biased region" description="Basic and acidic residues" evidence="2">
    <location>
        <begin position="112"/>
        <end position="124"/>
    </location>
</feature>
<evidence type="ECO:0000256" key="1">
    <source>
        <dbReference type="ARBA" id="ARBA00008306"/>
    </source>
</evidence>
<sequence length="605" mass="68588">MAPTESSPLLPTNTRNIAPKPQRTVTFNPQISASSPPRRRPAFPENASRTSSLLSSAREGTQPVLSALNSKLRRRNSSGAPLQLPAQTAASKIGPQRTTVRTQKLKLLPNPEHGDEGPDEESGRDVYSQFTRIKDPTARRDAARLGKEDRDKLPRVTAYCTASSYSLDDLLRYLKGKSKTRSAQPKLFDECIYTPYAYQKEPSTARRRSSGAGDAVDPAVVLSHPQRRFSDSAIEVDENTEHRRQDLIDLQIENGQAPVPATQSSSSLLEDALDLETDHHAMASQISRPLTPDFDTTVHVPEVFLFEYGVVVIWGMTEKEEQRFLKEISKFEQEKLDKDDIQTEEFNFYYTREYQARIYNDFISLREKRNYMTKLAISHALAQSTKTSLYEDLVDATISTTQSIPSTIAQTGRINLTRREINMQIGELFILRINIHLQGSVLDAPELMWAEPQLEPVYQAVRSYLEMDQRVGLLTERLDVIADLLQVLKDQLTHTHGEYLEWIVIVLIAAEILVAAINIIVDLCHTRQHLWHIARYSILLGTDLQAQLIHYAGWNVGATLTYVTEYRTQLLTLAAAQFKLFTDHNISEYDIRPIMIFAKRKVTSH</sequence>
<proteinExistence type="inferred from homology"/>
<dbReference type="OrthoDB" id="18302at2759"/>
<comment type="similarity">
    <text evidence="1">Belongs to the RMD1/sif2 family.</text>
</comment>
<keyword evidence="3" id="KW-0472">Membrane</keyword>
<dbReference type="Pfam" id="PF02582">
    <property type="entry name" value="DUF155"/>
    <property type="match status" value="1"/>
</dbReference>
<protein>
    <recommendedName>
        <fullName evidence="4">DUF155 domain-containing protein</fullName>
    </recommendedName>
</protein>
<evidence type="ECO:0000313" key="5">
    <source>
        <dbReference type="EMBL" id="QIX00325.1"/>
    </source>
</evidence>
<gene>
    <name evidence="5" type="ORF">AMS68_005842</name>
</gene>
<feature type="compositionally biased region" description="Polar residues" evidence="2">
    <location>
        <begin position="1"/>
        <end position="16"/>
    </location>
</feature>
<feature type="compositionally biased region" description="Basic and acidic residues" evidence="2">
    <location>
        <begin position="132"/>
        <end position="146"/>
    </location>
</feature>
<feature type="compositionally biased region" description="Low complexity" evidence="2">
    <location>
        <begin position="47"/>
        <end position="58"/>
    </location>
</feature>
<dbReference type="InterPro" id="IPR003734">
    <property type="entry name" value="DUF155"/>
</dbReference>
<organism evidence="5 6">
    <name type="scientific">Peltaster fructicola</name>
    <dbReference type="NCBI Taxonomy" id="286661"/>
    <lineage>
        <taxon>Eukaryota</taxon>
        <taxon>Fungi</taxon>
        <taxon>Dikarya</taxon>
        <taxon>Ascomycota</taxon>
        <taxon>Pezizomycotina</taxon>
        <taxon>Dothideomycetes</taxon>
        <taxon>Dothideomycetes incertae sedis</taxon>
        <taxon>Peltaster</taxon>
    </lineage>
</organism>
<dbReference type="InterPro" id="IPR051624">
    <property type="entry name" value="RMD1/Sad1-interacting"/>
</dbReference>
<evidence type="ECO:0000259" key="4">
    <source>
        <dbReference type="Pfam" id="PF02582"/>
    </source>
</evidence>
<dbReference type="Proteomes" id="UP000503462">
    <property type="component" value="Chromosome 4"/>
</dbReference>
<dbReference type="GO" id="GO:0005739">
    <property type="term" value="C:mitochondrion"/>
    <property type="evidence" value="ECO:0007669"/>
    <property type="project" value="UniProtKB-ARBA"/>
</dbReference>
<evidence type="ECO:0000313" key="6">
    <source>
        <dbReference type="Proteomes" id="UP000503462"/>
    </source>
</evidence>
<keyword evidence="3" id="KW-1133">Transmembrane helix</keyword>
<accession>A0A6H0Y081</accession>
<dbReference type="PANTHER" id="PTHR16255">
    <property type="entry name" value="REQUIRED FOR MEIOTIC NUCLEAR DIVISION PROTEIN 1 HOMOLOG"/>
    <property type="match status" value="1"/>
</dbReference>